<feature type="region of interest" description="Disordered" evidence="1">
    <location>
        <begin position="1"/>
        <end position="28"/>
    </location>
</feature>
<evidence type="ECO:0000256" key="1">
    <source>
        <dbReference type="SAM" id="MobiDB-lite"/>
    </source>
</evidence>
<evidence type="ECO:0000313" key="2">
    <source>
        <dbReference type="EMBL" id="GGL05757.1"/>
    </source>
</evidence>
<accession>A0ABQ2FK22</accession>
<gene>
    <name evidence="2" type="ORF">GCM10010844_25650</name>
</gene>
<sequence>MGKKEGRQDQRATVPDVEQVGADRKVSPAFRQEAALPYTQAVTTRFTRPAPRQPLCP</sequence>
<reference evidence="3" key="1">
    <citation type="journal article" date="2019" name="Int. J. Syst. Evol. Microbiol.">
        <title>The Global Catalogue of Microorganisms (GCM) 10K type strain sequencing project: providing services to taxonomists for standard genome sequencing and annotation.</title>
        <authorList>
            <consortium name="The Broad Institute Genomics Platform"/>
            <consortium name="The Broad Institute Genome Sequencing Center for Infectious Disease"/>
            <person name="Wu L."/>
            <person name="Ma J."/>
        </authorList>
    </citation>
    <scope>NUCLEOTIDE SEQUENCE [LARGE SCALE GENOMIC DNA]</scope>
    <source>
        <strain evidence="3">JCM 19173</strain>
    </source>
</reference>
<proteinExistence type="predicted"/>
<comment type="caution">
    <text evidence="2">The sequence shown here is derived from an EMBL/GenBank/DDBJ whole genome shotgun (WGS) entry which is preliminary data.</text>
</comment>
<organism evidence="2 3">
    <name type="scientific">Deinococcus radiotolerans</name>
    <dbReference type="NCBI Taxonomy" id="1309407"/>
    <lineage>
        <taxon>Bacteria</taxon>
        <taxon>Thermotogati</taxon>
        <taxon>Deinococcota</taxon>
        <taxon>Deinococci</taxon>
        <taxon>Deinococcales</taxon>
        <taxon>Deinococcaceae</taxon>
        <taxon>Deinococcus</taxon>
    </lineage>
</organism>
<protein>
    <submittedName>
        <fullName evidence="2">Uncharacterized protein</fullName>
    </submittedName>
</protein>
<keyword evidence="3" id="KW-1185">Reference proteome</keyword>
<feature type="compositionally biased region" description="Basic and acidic residues" evidence="1">
    <location>
        <begin position="1"/>
        <end position="10"/>
    </location>
</feature>
<evidence type="ECO:0000313" key="3">
    <source>
        <dbReference type="Proteomes" id="UP000604341"/>
    </source>
</evidence>
<name>A0ABQ2FK22_9DEIO</name>
<dbReference type="EMBL" id="BMPE01000007">
    <property type="protein sequence ID" value="GGL05757.1"/>
    <property type="molecule type" value="Genomic_DNA"/>
</dbReference>
<dbReference type="Proteomes" id="UP000604341">
    <property type="component" value="Unassembled WGS sequence"/>
</dbReference>